<feature type="compositionally biased region" description="Basic and acidic residues" evidence="1">
    <location>
        <begin position="57"/>
        <end position="68"/>
    </location>
</feature>
<feature type="region of interest" description="Disordered" evidence="1">
    <location>
        <begin position="941"/>
        <end position="978"/>
    </location>
</feature>
<feature type="region of interest" description="Disordered" evidence="1">
    <location>
        <begin position="118"/>
        <end position="160"/>
    </location>
</feature>
<feature type="region of interest" description="Disordered" evidence="1">
    <location>
        <begin position="556"/>
        <end position="630"/>
    </location>
</feature>
<evidence type="ECO:0000259" key="2">
    <source>
        <dbReference type="PROSITE" id="PS51043"/>
    </source>
</evidence>
<dbReference type="HOGENOM" id="CLU_269487_0_0_1"/>
<evidence type="ECO:0000313" key="4">
    <source>
        <dbReference type="Proteomes" id="UP000053664"/>
    </source>
</evidence>
<name>A0A061H5F9_9BASI</name>
<feature type="compositionally biased region" description="Acidic residues" evidence="1">
    <location>
        <begin position="585"/>
        <end position="624"/>
    </location>
</feature>
<evidence type="ECO:0000313" key="3">
    <source>
        <dbReference type="EMBL" id="EPQ27868.1"/>
    </source>
</evidence>
<feature type="compositionally biased region" description="Basic and acidic residues" evidence="1">
    <location>
        <begin position="957"/>
        <end position="977"/>
    </location>
</feature>
<dbReference type="InterPro" id="IPR058055">
    <property type="entry name" value="PA-PLA1"/>
</dbReference>
<reference evidence="3 4" key="1">
    <citation type="journal article" date="2013" name="Plant Cell">
        <title>The transition from a phytopathogenic smut ancestor to an anamorphic biocontrol agent deciphered by comparative whole-genome analysis.</title>
        <authorList>
            <person name="Lefebvre F."/>
            <person name="Joly D.L."/>
            <person name="Labbe C."/>
            <person name="Teichmann B."/>
            <person name="Linning R."/>
            <person name="Belzile F."/>
            <person name="Bakkeren G."/>
            <person name="Belanger R.R."/>
        </authorList>
    </citation>
    <scope>NUCLEOTIDE SEQUENCE [LARGE SCALE GENOMIC DNA]</scope>
    <source>
        <strain evidence="3 4">PF-1</strain>
    </source>
</reference>
<gene>
    <name evidence="3" type="ORF">PFL1_04612</name>
</gene>
<dbReference type="GO" id="GO:0046872">
    <property type="term" value="F:metal ion binding"/>
    <property type="evidence" value="ECO:0007669"/>
    <property type="project" value="InterPro"/>
</dbReference>
<dbReference type="GO" id="GO:0004620">
    <property type="term" value="F:phospholipase activity"/>
    <property type="evidence" value="ECO:0007669"/>
    <property type="project" value="TreeGrafter"/>
</dbReference>
<feature type="compositionally biased region" description="Low complexity" evidence="1">
    <location>
        <begin position="122"/>
        <end position="134"/>
    </location>
</feature>
<feature type="region of interest" description="Disordered" evidence="1">
    <location>
        <begin position="179"/>
        <end position="199"/>
    </location>
</feature>
<dbReference type="eggNOG" id="KOG2308">
    <property type="taxonomic scope" value="Eukaryota"/>
</dbReference>
<proteinExistence type="predicted"/>
<dbReference type="GO" id="GO:0005737">
    <property type="term" value="C:cytoplasm"/>
    <property type="evidence" value="ECO:0007669"/>
    <property type="project" value="TreeGrafter"/>
</dbReference>
<dbReference type="Proteomes" id="UP000053664">
    <property type="component" value="Unassembled WGS sequence"/>
</dbReference>
<accession>A0A061H5F9</accession>
<dbReference type="SUPFAM" id="SSF53474">
    <property type="entry name" value="alpha/beta-Hydrolases"/>
    <property type="match status" value="1"/>
</dbReference>
<dbReference type="PROSITE" id="PS51043">
    <property type="entry name" value="DDHD"/>
    <property type="match status" value="1"/>
</dbReference>
<feature type="region of interest" description="Disordered" evidence="1">
    <location>
        <begin position="414"/>
        <end position="496"/>
    </location>
</feature>
<feature type="domain" description="DDHD" evidence="2">
    <location>
        <begin position="834"/>
        <end position="1195"/>
    </location>
</feature>
<feature type="region of interest" description="Disordered" evidence="1">
    <location>
        <begin position="1"/>
        <end position="96"/>
    </location>
</feature>
<feature type="compositionally biased region" description="Polar residues" evidence="1">
    <location>
        <begin position="472"/>
        <end position="492"/>
    </location>
</feature>
<dbReference type="AlphaFoldDB" id="A0A061H5F9"/>
<dbReference type="RefSeq" id="XP_007880329.1">
    <property type="nucleotide sequence ID" value="XM_007882138.1"/>
</dbReference>
<feature type="compositionally biased region" description="Low complexity" evidence="1">
    <location>
        <begin position="418"/>
        <end position="446"/>
    </location>
</feature>
<dbReference type="PANTHER" id="PTHR23509:SF6">
    <property type="entry name" value="PHOSPHOLIPASE C1020.13C-RELATED"/>
    <property type="match status" value="1"/>
</dbReference>
<feature type="compositionally biased region" description="Basic and acidic residues" evidence="1">
    <location>
        <begin position="1109"/>
        <end position="1132"/>
    </location>
</feature>
<dbReference type="SMART" id="SM01127">
    <property type="entry name" value="DDHD"/>
    <property type="match status" value="1"/>
</dbReference>
<feature type="compositionally biased region" description="Polar residues" evidence="1">
    <location>
        <begin position="12"/>
        <end position="24"/>
    </location>
</feature>
<dbReference type="InterPro" id="IPR029058">
    <property type="entry name" value="AB_hydrolase_fold"/>
</dbReference>
<feature type="compositionally biased region" description="Low complexity" evidence="1">
    <location>
        <begin position="457"/>
        <end position="471"/>
    </location>
</feature>
<sequence>MAQTNDKEDASSIGSATQQAQPRPSTRAAPKTKAKDRRAAFIRQASLPLQHQPAAKTDGDNQDGHDDDPGSASQAPANDGHVSPGPPPLHTRWVHTLETAKGWKAFGARDSRRLEASWRAMQQSGCSSGGPSDPDQTERDADDDEQWSALDPDDDAPVWRVPVGQDKLYDADLRQLKASHDNGPLDDALHAPSLTPHASHPSPLPFRLAPQMAPVFWKDPKKLDVLRASWFYEANKLTPCVAALADELEAKFLEIQPWLSSYTDELKSSLSLGAEAEAKLKCPLKSIKNAYVIFQGPRLARLYTEDFTARISKQFFTAWSGEHGGGQLLVRGYQTLVQLQEAKKGGRGSGSGNGASSSKKSRRAPSTKRAAKRRSLATVSSAHHTEAETEVDDAKKDDVAKDLQDALQENQEVLKSSTTAAADDAAEQQATTEGQAGAEQADAADGNPNASKPPARSDSGVTVSTGTSIDTAQATPSVDVSTTHANATTDSAKSGAGARLRSLAMAASNRSSAAASRNDLLRSVASRFGAWAGGSGEAGGAEGLTTKQQQEIANSFKEAQRRAQDLPASEYETTDDEHHHNDGDGEHDDDGDDDGHEDDDEDRPLSDDPEAFDDAEEQREEAEEEAHPPELLLAVHGIGQRLAGDWKSFDFVVAINAFRELVQQRIDTVKAPSDIGGGGLKALANGRRLQFLPVMWRAGFHVGEADKQAADAALDEEDEMFDNGLELDMDHIFGNEGIPIVRTMTREVLMDIPMYLSHHRQHIIDSVRREANRQYRVFVKRNPRFEERGGKVHIIAHSLGSAIATEILSMQPTKVPLVKDLGPSEAQKVGHSRLIFNVEKFFAVGSPVGIWFVLNRSQLVARRGRECRSSSDEAESGVPNRAVSLDEEGRYGCMSVSGFYNIANQFDPVGTRCTPCVDVKYSKLVKPVALSKATRAVLRADPKAIPPEAATSTTTTTKKDGRREGDDAAAATEDKAAKANATSGATATFFSSWGRKAGGAAAALSSSSSAGKGAQETKPAASSDKAEDDSTGAAAAAKDEDGPSAASGWLDAASKAIKRRSMGSASGHGDQDGDASDGDGDDRADAVAATTHADEDGDDVRSRIRARAKKEEEKQRRKAEEEERAAKEEMSEARRQRAEARLRALNPMQRVDFYMPLEGYSLLSTINQYAELMTAHMSYWSRADLADFLVAQLLSDDERLAKSLEFKAVEGWE</sequence>
<feature type="compositionally biased region" description="Acidic residues" evidence="1">
    <location>
        <begin position="140"/>
        <end position="156"/>
    </location>
</feature>
<protein>
    <recommendedName>
        <fullName evidence="2">DDHD domain-containing protein</fullName>
    </recommendedName>
</protein>
<dbReference type="EMBL" id="KE361637">
    <property type="protein sequence ID" value="EPQ27868.1"/>
    <property type="molecule type" value="Genomic_DNA"/>
</dbReference>
<dbReference type="Pfam" id="PF02862">
    <property type="entry name" value="DDHD"/>
    <property type="match status" value="1"/>
</dbReference>
<feature type="region of interest" description="Disordered" evidence="1">
    <location>
        <begin position="1059"/>
        <end position="1084"/>
    </location>
</feature>
<organism evidence="3 4">
    <name type="scientific">Pseudozyma flocculosa PF-1</name>
    <dbReference type="NCBI Taxonomy" id="1277687"/>
    <lineage>
        <taxon>Eukaryota</taxon>
        <taxon>Fungi</taxon>
        <taxon>Dikarya</taxon>
        <taxon>Basidiomycota</taxon>
        <taxon>Ustilaginomycotina</taxon>
        <taxon>Ustilaginomycetes</taxon>
        <taxon>Ustilaginales</taxon>
        <taxon>Ustilaginaceae</taxon>
        <taxon>Pseudozyma</taxon>
    </lineage>
</organism>
<feature type="compositionally biased region" description="Basic and acidic residues" evidence="1">
    <location>
        <begin position="1"/>
        <end position="10"/>
    </location>
</feature>
<feature type="compositionally biased region" description="Basic and acidic residues" evidence="1">
    <location>
        <begin position="383"/>
        <end position="396"/>
    </location>
</feature>
<dbReference type="OrthoDB" id="69269at2759"/>
<feature type="region of interest" description="Disordered" evidence="1">
    <location>
        <begin position="341"/>
        <end position="396"/>
    </location>
</feature>
<dbReference type="KEGG" id="pfp:PFL1_04612"/>
<feature type="region of interest" description="Disordered" evidence="1">
    <location>
        <begin position="1107"/>
        <end position="1132"/>
    </location>
</feature>
<feature type="compositionally biased region" description="Acidic residues" evidence="1">
    <location>
        <begin position="1072"/>
        <end position="1082"/>
    </location>
</feature>
<feature type="region of interest" description="Disordered" evidence="1">
    <location>
        <begin position="1004"/>
        <end position="1047"/>
    </location>
</feature>
<dbReference type="InterPro" id="IPR004177">
    <property type="entry name" value="DDHD_dom"/>
</dbReference>
<evidence type="ECO:0000256" key="1">
    <source>
        <dbReference type="SAM" id="MobiDB-lite"/>
    </source>
</evidence>
<feature type="compositionally biased region" description="Low complexity" evidence="1">
    <location>
        <begin position="1004"/>
        <end position="1014"/>
    </location>
</feature>
<dbReference type="PANTHER" id="PTHR23509">
    <property type="entry name" value="PA-PL1 PHOSPHOLIPASE FAMILY"/>
    <property type="match status" value="1"/>
</dbReference>
<dbReference type="GeneID" id="19318713"/>
<feature type="compositionally biased region" description="Basic residues" evidence="1">
    <location>
        <begin position="359"/>
        <end position="375"/>
    </location>
</feature>